<dbReference type="PANTHER" id="PTHR39594">
    <property type="entry name" value="PROTEIN YCHQ"/>
    <property type="match status" value="1"/>
</dbReference>
<feature type="transmembrane region" description="Helical" evidence="1">
    <location>
        <begin position="98"/>
        <end position="118"/>
    </location>
</feature>
<protein>
    <submittedName>
        <fullName evidence="2">Regulator SirB</fullName>
    </submittedName>
</protein>
<dbReference type="GO" id="GO:0005886">
    <property type="term" value="C:plasma membrane"/>
    <property type="evidence" value="ECO:0007669"/>
    <property type="project" value="TreeGrafter"/>
</dbReference>
<dbReference type="OrthoDB" id="5588650at2"/>
<name>A0A5C8NVR5_9BURK</name>
<evidence type="ECO:0000313" key="2">
    <source>
        <dbReference type="EMBL" id="TXL65327.1"/>
    </source>
</evidence>
<evidence type="ECO:0000256" key="1">
    <source>
        <dbReference type="SAM" id="Phobius"/>
    </source>
</evidence>
<feature type="transmembrane region" description="Helical" evidence="1">
    <location>
        <begin position="43"/>
        <end position="65"/>
    </location>
</feature>
<sequence length="129" mass="13537">MLDYTALKHIHATAATISIAGFALRYAWMIAGSPRLHSRAAKVLPHIVDTILLASAILLAVQAGIAPWSVGWLGFKVIGLVVYIVLGTIALKRGRTRGARIAAGAAAIALFGAIVWAARYKSVPLLGAL</sequence>
<accession>A0A5C8NVR5</accession>
<feature type="transmembrane region" description="Helical" evidence="1">
    <location>
        <begin position="71"/>
        <end position="91"/>
    </location>
</feature>
<keyword evidence="1" id="KW-0812">Transmembrane</keyword>
<feature type="transmembrane region" description="Helical" evidence="1">
    <location>
        <begin position="12"/>
        <end position="31"/>
    </location>
</feature>
<dbReference type="EMBL" id="VDUY01000004">
    <property type="protein sequence ID" value="TXL65327.1"/>
    <property type="molecule type" value="Genomic_DNA"/>
</dbReference>
<dbReference type="PANTHER" id="PTHR39594:SF1">
    <property type="entry name" value="PROTEIN YCHQ"/>
    <property type="match status" value="1"/>
</dbReference>
<dbReference type="InterPro" id="IPR007360">
    <property type="entry name" value="SirB"/>
</dbReference>
<dbReference type="AlphaFoldDB" id="A0A5C8NVR5"/>
<evidence type="ECO:0000313" key="3">
    <source>
        <dbReference type="Proteomes" id="UP000321548"/>
    </source>
</evidence>
<keyword evidence="1" id="KW-1133">Transmembrane helix</keyword>
<dbReference type="RefSeq" id="WP_147704522.1">
    <property type="nucleotide sequence ID" value="NZ_VDUY01000004.1"/>
</dbReference>
<dbReference type="Pfam" id="PF04247">
    <property type="entry name" value="SirB"/>
    <property type="match status" value="1"/>
</dbReference>
<dbReference type="Proteomes" id="UP000321548">
    <property type="component" value="Unassembled WGS sequence"/>
</dbReference>
<organism evidence="2 3">
    <name type="scientific">Zeimonas arvi</name>
    <dbReference type="NCBI Taxonomy" id="2498847"/>
    <lineage>
        <taxon>Bacteria</taxon>
        <taxon>Pseudomonadati</taxon>
        <taxon>Pseudomonadota</taxon>
        <taxon>Betaproteobacteria</taxon>
        <taxon>Burkholderiales</taxon>
        <taxon>Burkholderiaceae</taxon>
        <taxon>Zeimonas</taxon>
    </lineage>
</organism>
<gene>
    <name evidence="2" type="ORF">FHP08_11085</name>
</gene>
<proteinExistence type="predicted"/>
<reference evidence="2 3" key="1">
    <citation type="submission" date="2019-06" db="EMBL/GenBank/DDBJ databases">
        <title>Quisquiliibacterium sp. nov., isolated from a maize field.</title>
        <authorList>
            <person name="Lin S.-Y."/>
            <person name="Tsai C.-F."/>
            <person name="Young C.-C."/>
        </authorList>
    </citation>
    <scope>NUCLEOTIDE SEQUENCE [LARGE SCALE GENOMIC DNA]</scope>
    <source>
        <strain evidence="2 3">CC-CFT501</strain>
    </source>
</reference>
<keyword evidence="3" id="KW-1185">Reference proteome</keyword>
<keyword evidence="1" id="KW-0472">Membrane</keyword>
<comment type="caution">
    <text evidence="2">The sequence shown here is derived from an EMBL/GenBank/DDBJ whole genome shotgun (WGS) entry which is preliminary data.</text>
</comment>
<dbReference type="PIRSF" id="PIRSF005610">
    <property type="entry name" value="SirB"/>
    <property type="match status" value="1"/>
</dbReference>